<evidence type="ECO:0000313" key="1">
    <source>
        <dbReference type="EMBL" id="MPN24063.1"/>
    </source>
</evidence>
<reference evidence="1" key="1">
    <citation type="submission" date="2019-08" db="EMBL/GenBank/DDBJ databases">
        <authorList>
            <person name="Kucharzyk K."/>
            <person name="Murdoch R.W."/>
            <person name="Higgins S."/>
            <person name="Loffler F."/>
        </authorList>
    </citation>
    <scope>NUCLEOTIDE SEQUENCE</scope>
</reference>
<comment type="caution">
    <text evidence="1">The sequence shown here is derived from an EMBL/GenBank/DDBJ whole genome shotgun (WGS) entry which is preliminary data.</text>
</comment>
<sequence>MVEWDQLDYPDAYANMLGLPSDVMIGYEAIGLFGKDVPLAGAPVQTLGTYQEGDIAYADLNGDDIIDDRDRKVLGNSFPRTSLGLNLDLKYRQFGLNLTGVAKGGYNVWTVNNYYWNRAEDKYSILTLDRYHPINNPDGSYPRLTTTSGANNFVYSSFWMKNAAFFRLKNIELSYTLNGKSITKFSNNIRFFIRGANLFVLSNIKELDPELINAGVTNYPVYLTVTGGISVKF</sequence>
<dbReference type="EMBL" id="VSSQ01072768">
    <property type="protein sequence ID" value="MPN24063.1"/>
    <property type="molecule type" value="Genomic_DNA"/>
</dbReference>
<organism evidence="1">
    <name type="scientific">bioreactor metagenome</name>
    <dbReference type="NCBI Taxonomy" id="1076179"/>
    <lineage>
        <taxon>unclassified sequences</taxon>
        <taxon>metagenomes</taxon>
        <taxon>ecological metagenomes</taxon>
    </lineage>
</organism>
<gene>
    <name evidence="1" type="ORF">SDC9_171457</name>
</gene>
<name>A0A645GK18_9ZZZZ</name>
<evidence type="ECO:0008006" key="2">
    <source>
        <dbReference type="Google" id="ProtNLM"/>
    </source>
</evidence>
<accession>A0A645GK18</accession>
<dbReference type="AlphaFoldDB" id="A0A645GK18"/>
<proteinExistence type="predicted"/>
<protein>
    <recommendedName>
        <fullName evidence="2">TonB-dependent receptor SusC</fullName>
    </recommendedName>
</protein>